<sequence length="129" mass="14800">MKKREQLASPDEHSDTISSNTSCELPPEIAHTSPHLPILRRDRMGRQVINRQEREGVYGSYTRLKDNTLYSEQDICVFTRASFFQALIWTPLGSSAPSRWTLALTRSVAMIVSYYTKIRQFLSGTQTLF</sequence>
<organism evidence="2 3">
    <name type="scientific">Pleuronectes platessa</name>
    <name type="common">European plaice</name>
    <dbReference type="NCBI Taxonomy" id="8262"/>
    <lineage>
        <taxon>Eukaryota</taxon>
        <taxon>Metazoa</taxon>
        <taxon>Chordata</taxon>
        <taxon>Craniata</taxon>
        <taxon>Vertebrata</taxon>
        <taxon>Euteleostomi</taxon>
        <taxon>Actinopterygii</taxon>
        <taxon>Neopterygii</taxon>
        <taxon>Teleostei</taxon>
        <taxon>Neoteleostei</taxon>
        <taxon>Acanthomorphata</taxon>
        <taxon>Carangaria</taxon>
        <taxon>Pleuronectiformes</taxon>
        <taxon>Pleuronectoidei</taxon>
        <taxon>Pleuronectidae</taxon>
        <taxon>Pleuronectes</taxon>
    </lineage>
</organism>
<comment type="caution">
    <text evidence="2">The sequence shown here is derived from an EMBL/GenBank/DDBJ whole genome shotgun (WGS) entry which is preliminary data.</text>
</comment>
<evidence type="ECO:0000313" key="2">
    <source>
        <dbReference type="EMBL" id="CAB1425364.1"/>
    </source>
</evidence>
<evidence type="ECO:0000313" key="3">
    <source>
        <dbReference type="Proteomes" id="UP001153269"/>
    </source>
</evidence>
<name>A0A9N7U5E5_PLEPL</name>
<dbReference type="AlphaFoldDB" id="A0A9N7U5E5"/>
<feature type="region of interest" description="Disordered" evidence="1">
    <location>
        <begin position="1"/>
        <end position="33"/>
    </location>
</feature>
<feature type="compositionally biased region" description="Basic and acidic residues" evidence="1">
    <location>
        <begin position="1"/>
        <end position="15"/>
    </location>
</feature>
<dbReference type="EMBL" id="CADEAL010000798">
    <property type="protein sequence ID" value="CAB1425364.1"/>
    <property type="molecule type" value="Genomic_DNA"/>
</dbReference>
<keyword evidence="3" id="KW-1185">Reference proteome</keyword>
<protein>
    <submittedName>
        <fullName evidence="2">Uncharacterized protein</fullName>
    </submittedName>
</protein>
<accession>A0A9N7U5E5</accession>
<gene>
    <name evidence="2" type="ORF">PLEPLA_LOCUS13294</name>
</gene>
<reference evidence="2" key="1">
    <citation type="submission" date="2020-03" db="EMBL/GenBank/DDBJ databases">
        <authorList>
            <person name="Weist P."/>
        </authorList>
    </citation>
    <scope>NUCLEOTIDE SEQUENCE</scope>
</reference>
<dbReference type="Proteomes" id="UP001153269">
    <property type="component" value="Unassembled WGS sequence"/>
</dbReference>
<proteinExistence type="predicted"/>
<evidence type="ECO:0000256" key="1">
    <source>
        <dbReference type="SAM" id="MobiDB-lite"/>
    </source>
</evidence>